<name>A0AAV6L3P0_9ERIC</name>
<dbReference type="AlphaFoldDB" id="A0AAV6L3P0"/>
<dbReference type="Proteomes" id="UP000823749">
    <property type="component" value="Chromosome 3"/>
</dbReference>
<evidence type="ECO:0000256" key="1">
    <source>
        <dbReference type="ARBA" id="ARBA00022723"/>
    </source>
</evidence>
<keyword evidence="1" id="KW-0479">Metal-binding</keyword>
<gene>
    <name evidence="4" type="ORF">RHGRI_009214</name>
</gene>
<dbReference type="Pfam" id="PF05761">
    <property type="entry name" value="5_nucleotid"/>
    <property type="match status" value="1"/>
</dbReference>
<sequence>MASLRRLLPLRSLLLGKNLSASGTCEGPSNAREFVDIVRLASNSGLGGGFRSYSASLSPEERILKLEEDDQLAEDDIAKIRAQFDAAKQSFFKIPEAVKEMPKMHPKGIYVNKNLKLEDIQVYGFDYDYTLAHYSSNLQTLIYELAKEHLVNEVCSYLMLLYHGFSFDGT</sequence>
<comment type="caution">
    <text evidence="4">The sequence shown here is derived from an EMBL/GenBank/DDBJ whole genome shotgun (WGS) entry which is preliminary data.</text>
</comment>
<protein>
    <recommendedName>
        <fullName evidence="6">5'-nucleotidase</fullName>
    </recommendedName>
</protein>
<evidence type="ECO:0000256" key="3">
    <source>
        <dbReference type="ARBA" id="ARBA00022842"/>
    </source>
</evidence>
<evidence type="ECO:0000313" key="5">
    <source>
        <dbReference type="Proteomes" id="UP000823749"/>
    </source>
</evidence>
<dbReference type="InterPro" id="IPR008380">
    <property type="entry name" value="HAD-SF_hydro_IG_5-nucl"/>
</dbReference>
<evidence type="ECO:0000313" key="4">
    <source>
        <dbReference type="EMBL" id="KAG5559612.1"/>
    </source>
</evidence>
<proteinExistence type="predicted"/>
<keyword evidence="2" id="KW-0378">Hydrolase</keyword>
<organism evidence="4 5">
    <name type="scientific">Rhododendron griersonianum</name>
    <dbReference type="NCBI Taxonomy" id="479676"/>
    <lineage>
        <taxon>Eukaryota</taxon>
        <taxon>Viridiplantae</taxon>
        <taxon>Streptophyta</taxon>
        <taxon>Embryophyta</taxon>
        <taxon>Tracheophyta</taxon>
        <taxon>Spermatophyta</taxon>
        <taxon>Magnoliopsida</taxon>
        <taxon>eudicotyledons</taxon>
        <taxon>Gunneridae</taxon>
        <taxon>Pentapetalae</taxon>
        <taxon>asterids</taxon>
        <taxon>Ericales</taxon>
        <taxon>Ericaceae</taxon>
        <taxon>Ericoideae</taxon>
        <taxon>Rhodoreae</taxon>
        <taxon>Rhododendron</taxon>
    </lineage>
</organism>
<keyword evidence="3" id="KW-0460">Magnesium</keyword>
<dbReference type="SUPFAM" id="SSF56784">
    <property type="entry name" value="HAD-like"/>
    <property type="match status" value="1"/>
</dbReference>
<evidence type="ECO:0008006" key="6">
    <source>
        <dbReference type="Google" id="ProtNLM"/>
    </source>
</evidence>
<accession>A0AAV6L3P0</accession>
<dbReference type="PANTHER" id="PTHR12103:SF12">
    <property type="entry name" value="FI20020P1"/>
    <property type="match status" value="1"/>
</dbReference>
<keyword evidence="5" id="KW-1185">Reference proteome</keyword>
<dbReference type="GO" id="GO:0046872">
    <property type="term" value="F:metal ion binding"/>
    <property type="evidence" value="ECO:0007669"/>
    <property type="project" value="UniProtKB-KW"/>
</dbReference>
<reference evidence="4" key="1">
    <citation type="submission" date="2020-08" db="EMBL/GenBank/DDBJ databases">
        <title>Plant Genome Project.</title>
        <authorList>
            <person name="Zhang R.-G."/>
        </authorList>
    </citation>
    <scope>NUCLEOTIDE SEQUENCE</scope>
    <source>
        <strain evidence="4">WSP0</strain>
        <tissue evidence="4">Leaf</tissue>
    </source>
</reference>
<dbReference type="GO" id="GO:0008253">
    <property type="term" value="F:5'-nucleotidase activity"/>
    <property type="evidence" value="ECO:0007669"/>
    <property type="project" value="TreeGrafter"/>
</dbReference>
<dbReference type="PANTHER" id="PTHR12103">
    <property type="entry name" value="5'-NUCLEOTIDASE DOMAIN-CONTAINING"/>
    <property type="match status" value="1"/>
</dbReference>
<dbReference type="InterPro" id="IPR036412">
    <property type="entry name" value="HAD-like_sf"/>
</dbReference>
<dbReference type="EMBL" id="JACTNZ010000003">
    <property type="protein sequence ID" value="KAG5559612.1"/>
    <property type="molecule type" value="Genomic_DNA"/>
</dbReference>
<evidence type="ECO:0000256" key="2">
    <source>
        <dbReference type="ARBA" id="ARBA00022801"/>
    </source>
</evidence>